<feature type="transmembrane region" description="Helical" evidence="8">
    <location>
        <begin position="301"/>
        <end position="319"/>
    </location>
</feature>
<organism evidence="10 11">
    <name type="scientific">Ramlibacter henchirensis</name>
    <dbReference type="NCBI Taxonomy" id="204072"/>
    <lineage>
        <taxon>Bacteria</taxon>
        <taxon>Pseudomonadati</taxon>
        <taxon>Pseudomonadota</taxon>
        <taxon>Betaproteobacteria</taxon>
        <taxon>Burkholderiales</taxon>
        <taxon>Comamonadaceae</taxon>
        <taxon>Ramlibacter</taxon>
    </lineage>
</organism>
<evidence type="ECO:0000256" key="5">
    <source>
        <dbReference type="ARBA" id="ARBA00022692"/>
    </source>
</evidence>
<dbReference type="SUPFAM" id="SSF103473">
    <property type="entry name" value="MFS general substrate transporter"/>
    <property type="match status" value="1"/>
</dbReference>
<dbReference type="Pfam" id="PF07690">
    <property type="entry name" value="MFS_1"/>
    <property type="match status" value="1"/>
</dbReference>
<dbReference type="RefSeq" id="WP_135265388.1">
    <property type="nucleotide sequence ID" value="NZ_SMLM01000004.1"/>
</dbReference>
<dbReference type="GO" id="GO:0042910">
    <property type="term" value="F:xenobiotic transmembrane transporter activity"/>
    <property type="evidence" value="ECO:0007669"/>
    <property type="project" value="InterPro"/>
</dbReference>
<keyword evidence="5 8" id="KW-0812">Transmembrane</keyword>
<feature type="transmembrane region" description="Helical" evidence="8">
    <location>
        <begin position="244"/>
        <end position="262"/>
    </location>
</feature>
<feature type="domain" description="Major facilitator superfamily (MFS) profile" evidence="9">
    <location>
        <begin position="1"/>
        <end position="389"/>
    </location>
</feature>
<comment type="similarity">
    <text evidence="2 8">Belongs to the major facilitator superfamily. Bcr/CmlA family.</text>
</comment>
<keyword evidence="8" id="KW-0997">Cell inner membrane</keyword>
<proteinExistence type="inferred from homology"/>
<dbReference type="GO" id="GO:1990961">
    <property type="term" value="P:xenobiotic detoxification by transmembrane export across the plasma membrane"/>
    <property type="evidence" value="ECO:0007669"/>
    <property type="project" value="InterPro"/>
</dbReference>
<feature type="transmembrane region" description="Helical" evidence="8">
    <location>
        <begin position="39"/>
        <end position="59"/>
    </location>
</feature>
<keyword evidence="7 8" id="KW-0472">Membrane</keyword>
<evidence type="ECO:0000256" key="7">
    <source>
        <dbReference type="ARBA" id="ARBA00023136"/>
    </source>
</evidence>
<dbReference type="InterPro" id="IPR036259">
    <property type="entry name" value="MFS_trans_sf"/>
</dbReference>
<dbReference type="InterPro" id="IPR020846">
    <property type="entry name" value="MFS_dom"/>
</dbReference>
<dbReference type="PANTHER" id="PTHR23502:SF132">
    <property type="entry name" value="POLYAMINE TRANSPORTER 2-RELATED"/>
    <property type="match status" value="1"/>
</dbReference>
<keyword evidence="3 8" id="KW-0813">Transport</keyword>
<feature type="transmembrane region" description="Helical" evidence="8">
    <location>
        <begin position="274"/>
        <end position="295"/>
    </location>
</feature>
<keyword evidence="6 8" id="KW-1133">Transmembrane helix</keyword>
<evidence type="ECO:0000256" key="6">
    <source>
        <dbReference type="ARBA" id="ARBA00022989"/>
    </source>
</evidence>
<feature type="transmembrane region" description="Helical" evidence="8">
    <location>
        <begin position="157"/>
        <end position="179"/>
    </location>
</feature>
<dbReference type="PROSITE" id="PS50850">
    <property type="entry name" value="MFS"/>
    <property type="match status" value="1"/>
</dbReference>
<keyword evidence="11" id="KW-1185">Reference proteome</keyword>
<feature type="transmembrane region" description="Helical" evidence="8">
    <location>
        <begin position="129"/>
        <end position="151"/>
    </location>
</feature>
<evidence type="ECO:0000256" key="4">
    <source>
        <dbReference type="ARBA" id="ARBA00022475"/>
    </source>
</evidence>
<evidence type="ECO:0000259" key="9">
    <source>
        <dbReference type="PROSITE" id="PS50850"/>
    </source>
</evidence>
<dbReference type="AlphaFoldDB" id="A0A4Z0BIL7"/>
<comment type="caution">
    <text evidence="8">Lacks conserved residue(s) required for the propagation of feature annotation.</text>
</comment>
<feature type="transmembrane region" description="Helical" evidence="8">
    <location>
        <begin position="331"/>
        <end position="358"/>
    </location>
</feature>
<name>A0A4Z0BIL7_9BURK</name>
<evidence type="ECO:0000256" key="2">
    <source>
        <dbReference type="ARBA" id="ARBA00006236"/>
    </source>
</evidence>
<comment type="caution">
    <text evidence="10">The sequence shown here is derived from an EMBL/GenBank/DDBJ whole genome shotgun (WGS) entry which is preliminary data.</text>
</comment>
<protein>
    <recommendedName>
        <fullName evidence="8">Bcr/CflA family efflux transporter</fullName>
    </recommendedName>
</protein>
<dbReference type="OrthoDB" id="9814303at2"/>
<feature type="transmembrane region" description="Helical" evidence="8">
    <location>
        <begin position="209"/>
        <end position="232"/>
    </location>
</feature>
<accession>A0A4Z0BIL7</accession>
<dbReference type="InterPro" id="IPR004812">
    <property type="entry name" value="Efflux_drug-R_Bcr/CmlA"/>
</dbReference>
<dbReference type="InterPro" id="IPR011701">
    <property type="entry name" value="MFS"/>
</dbReference>
<dbReference type="NCBIfam" id="TIGR00710">
    <property type="entry name" value="efflux_Bcr_CflA"/>
    <property type="match status" value="1"/>
</dbReference>
<evidence type="ECO:0000256" key="8">
    <source>
        <dbReference type="RuleBase" id="RU365088"/>
    </source>
</evidence>
<dbReference type="PANTHER" id="PTHR23502">
    <property type="entry name" value="MAJOR FACILITATOR SUPERFAMILY"/>
    <property type="match status" value="1"/>
</dbReference>
<keyword evidence="4" id="KW-1003">Cell membrane</keyword>
<evidence type="ECO:0000313" key="11">
    <source>
        <dbReference type="Proteomes" id="UP000298180"/>
    </source>
</evidence>
<feature type="transmembrane region" description="Helical" evidence="8">
    <location>
        <begin position="364"/>
        <end position="384"/>
    </location>
</feature>
<evidence type="ECO:0000313" key="10">
    <source>
        <dbReference type="EMBL" id="TFY99162.1"/>
    </source>
</evidence>
<dbReference type="Gene3D" id="1.20.1720.10">
    <property type="entry name" value="Multidrug resistance protein D"/>
    <property type="match status" value="1"/>
</dbReference>
<reference evidence="10 11" key="1">
    <citation type="submission" date="2019-03" db="EMBL/GenBank/DDBJ databases">
        <title>Ramlibacter henchirensis DSM 14656, whole genome shotgun sequence.</title>
        <authorList>
            <person name="Zhang X."/>
            <person name="Feng G."/>
            <person name="Zhu H."/>
        </authorList>
    </citation>
    <scope>NUCLEOTIDE SEQUENCE [LARGE SCALE GENOMIC DNA]</scope>
    <source>
        <strain evidence="10 11">DSM 14656</strain>
    </source>
</reference>
<sequence>MHFLLMANLVAQLAFGLLAMTICLPSMQDWPALFGSTQAAVQLTFSGFIAAYGGMQLVYGPLSDRFGRKPVLLAGLVIACAGCLLAAFADSLEVLTLGRVLQGAGSAAGMVTGRAMVQDLFQGPERTRVMAFIGMSMGVCPPLATLLGGHLHVRVGWQANFAVMAALAVVLMAAAWWGLPARKADAAPSTGGLRTLAGSYARLAREPAFLLHVLLLSSATATFYSFLGGTPLVLRAYGVTPEQLGWYIGVIPIAYIFGNLATTRMTHRRSDRYIMGWGQALTIGGLFFVLALGWAGWRSPLALALPLLLLGVGHGLLVPPTLTGTVGVIPALAGSAAAVAGLSQQLLGALGGLVVGMVPHEGQLNLGGLMLMWTLVGLAAYLLLQRQARVRPR</sequence>
<evidence type="ECO:0000256" key="3">
    <source>
        <dbReference type="ARBA" id="ARBA00022448"/>
    </source>
</evidence>
<feature type="transmembrane region" description="Helical" evidence="8">
    <location>
        <begin position="71"/>
        <end position="88"/>
    </location>
</feature>
<comment type="subcellular location">
    <subcellularLocation>
        <location evidence="8">Cell inner membrane</location>
        <topology evidence="8">Multi-pass membrane protein</topology>
    </subcellularLocation>
    <subcellularLocation>
        <location evidence="1">Cell membrane</location>
        <topology evidence="1">Multi-pass membrane protein</topology>
    </subcellularLocation>
</comment>
<gene>
    <name evidence="10" type="ORF">EZ313_21560</name>
</gene>
<dbReference type="Proteomes" id="UP000298180">
    <property type="component" value="Unassembled WGS sequence"/>
</dbReference>
<evidence type="ECO:0000256" key="1">
    <source>
        <dbReference type="ARBA" id="ARBA00004651"/>
    </source>
</evidence>
<dbReference type="GO" id="GO:0005886">
    <property type="term" value="C:plasma membrane"/>
    <property type="evidence" value="ECO:0007669"/>
    <property type="project" value="UniProtKB-SubCell"/>
</dbReference>
<dbReference type="EMBL" id="SMLM01000004">
    <property type="protein sequence ID" value="TFY99162.1"/>
    <property type="molecule type" value="Genomic_DNA"/>
</dbReference>